<evidence type="ECO:0000256" key="1">
    <source>
        <dbReference type="ARBA" id="ARBA00001954"/>
    </source>
</evidence>
<dbReference type="Pfam" id="PF02668">
    <property type="entry name" value="TauD"/>
    <property type="match status" value="1"/>
</dbReference>
<keyword evidence="4 9" id="KW-0223">Dioxygenase</keyword>
<dbReference type="PANTHER" id="PTHR10696">
    <property type="entry name" value="GAMMA-BUTYROBETAINE HYDROXYLASE-RELATED"/>
    <property type="match status" value="1"/>
</dbReference>
<comment type="cofactor">
    <cofactor evidence="1">
        <name>Fe(2+)</name>
        <dbReference type="ChEBI" id="CHEBI:29033"/>
    </cofactor>
</comment>
<evidence type="ECO:0000256" key="7">
    <source>
        <dbReference type="SAM" id="MobiDB-lite"/>
    </source>
</evidence>
<dbReference type="GO" id="GO:0046872">
    <property type="term" value="F:metal ion binding"/>
    <property type="evidence" value="ECO:0007669"/>
    <property type="project" value="UniProtKB-KW"/>
</dbReference>
<name>A0A0G2EW93_PHACM</name>
<dbReference type="GO" id="GO:0045329">
    <property type="term" value="P:carnitine biosynthetic process"/>
    <property type="evidence" value="ECO:0007669"/>
    <property type="project" value="TreeGrafter"/>
</dbReference>
<keyword evidence="5" id="KW-0560">Oxidoreductase</keyword>
<protein>
    <submittedName>
        <fullName evidence="9">Putative gamma-butyrobetaine dioxygenase</fullName>
    </submittedName>
</protein>
<evidence type="ECO:0000256" key="5">
    <source>
        <dbReference type="ARBA" id="ARBA00023002"/>
    </source>
</evidence>
<feature type="region of interest" description="Disordered" evidence="7">
    <location>
        <begin position="54"/>
        <end position="78"/>
    </location>
</feature>
<dbReference type="InterPro" id="IPR038492">
    <property type="entry name" value="GBBH-like_N_sf"/>
</dbReference>
<organism evidence="9 10">
    <name type="scientific">Phaeomoniella chlamydospora</name>
    <name type="common">Phaeoacremonium chlamydosporum</name>
    <dbReference type="NCBI Taxonomy" id="158046"/>
    <lineage>
        <taxon>Eukaryota</taxon>
        <taxon>Fungi</taxon>
        <taxon>Dikarya</taxon>
        <taxon>Ascomycota</taxon>
        <taxon>Pezizomycotina</taxon>
        <taxon>Eurotiomycetes</taxon>
        <taxon>Chaetothyriomycetidae</taxon>
        <taxon>Phaeomoniellales</taxon>
        <taxon>Phaeomoniellaceae</taxon>
        <taxon>Phaeomoniella</taxon>
    </lineage>
</organism>
<dbReference type="InterPro" id="IPR050411">
    <property type="entry name" value="AlphaKG_dependent_hydroxylases"/>
</dbReference>
<evidence type="ECO:0000256" key="3">
    <source>
        <dbReference type="ARBA" id="ARBA00022723"/>
    </source>
</evidence>
<reference evidence="9 10" key="2">
    <citation type="submission" date="2015-05" db="EMBL/GenBank/DDBJ databases">
        <authorList>
            <person name="Morales-Cruz A."/>
            <person name="Amrine K.C."/>
            <person name="Cantu D."/>
        </authorList>
    </citation>
    <scope>NUCLEOTIDE SEQUENCE [LARGE SCALE GENOMIC DNA]</scope>
    <source>
        <strain evidence="9">UCRPC4</strain>
    </source>
</reference>
<evidence type="ECO:0000256" key="2">
    <source>
        <dbReference type="ARBA" id="ARBA00008654"/>
    </source>
</evidence>
<feature type="compositionally biased region" description="Polar residues" evidence="7">
    <location>
        <begin position="54"/>
        <end position="64"/>
    </location>
</feature>
<dbReference type="InterPro" id="IPR003819">
    <property type="entry name" value="TauD/TfdA-like"/>
</dbReference>
<dbReference type="AlphaFoldDB" id="A0A0G2EW93"/>
<accession>A0A0G2EW93</accession>
<dbReference type="EMBL" id="LCWF01000035">
    <property type="protein sequence ID" value="KKY26474.1"/>
    <property type="molecule type" value="Genomic_DNA"/>
</dbReference>
<gene>
    <name evidence="9" type="ORF">UCRPC4_g01493</name>
</gene>
<dbReference type="InterPro" id="IPR042098">
    <property type="entry name" value="TauD-like_sf"/>
</dbReference>
<dbReference type="SUPFAM" id="SSF51197">
    <property type="entry name" value="Clavaminate synthase-like"/>
    <property type="match status" value="1"/>
</dbReference>
<comment type="caution">
    <text evidence="9">The sequence shown here is derived from an EMBL/GenBank/DDBJ whole genome shotgun (WGS) entry which is preliminary data.</text>
</comment>
<dbReference type="OrthoDB" id="406634at2759"/>
<proteinExistence type="inferred from homology"/>
<dbReference type="GO" id="GO:0051213">
    <property type="term" value="F:dioxygenase activity"/>
    <property type="evidence" value="ECO:0007669"/>
    <property type="project" value="UniProtKB-KW"/>
</dbReference>
<evidence type="ECO:0000313" key="10">
    <source>
        <dbReference type="Proteomes" id="UP000053317"/>
    </source>
</evidence>
<dbReference type="PANTHER" id="PTHR10696:SF25">
    <property type="entry name" value="OXIDOREDUCTASE AIM17-RELATED"/>
    <property type="match status" value="1"/>
</dbReference>
<sequence length="476" mass="54965">MGPLKHALRRSFVPVQNPALGGSKQLGEPLILPLRSAISRIPIRRYVATEAVNQTETPAESTSLKNEEPTAVSRSKSRRREEQWIKDLLRRTDSKTPLKGIIPFLDPIRIRDACQCEICVDSSTKQRKFLTSQIPVDINFGHIEYIQPHQARFTWQNDIPGYPVSHRTEYSTQDVLQSFKPHASMHKWRQQRILWDTKQYVGDKDNWVDYRGFLQSDEVFKQALTNLSRYGLIFITGIPTTVDHGTPSEEEINAVSNIATRIGPLYNSHYGSTWDVRSVAQAKNVAYTNVDLGFHMDLLYKKEPPYIQLLHCLRNSQSGGESLFVDTFRAAVELYHTRDGPKHWHNLITEKLRYHYHNDNQSFVKAWSPFRAVRPNPSSTRSNRRLPPMLTEVYYSPPFQGPLHPISTDSRKQVKALRAFGTQLQRDDLMYETKMEPGMCVIFENLRYKQYPMSSFLPPIFPPHTKPSRSLPFQLS</sequence>
<evidence type="ECO:0000313" key="9">
    <source>
        <dbReference type="EMBL" id="KKY26474.1"/>
    </source>
</evidence>
<evidence type="ECO:0000256" key="6">
    <source>
        <dbReference type="ARBA" id="ARBA00023004"/>
    </source>
</evidence>
<dbReference type="Gene3D" id="3.30.2020.30">
    <property type="match status" value="1"/>
</dbReference>
<dbReference type="Gene3D" id="3.60.130.10">
    <property type="entry name" value="Clavaminate synthase-like"/>
    <property type="match status" value="1"/>
</dbReference>
<feature type="domain" description="TauD/TfdA-like" evidence="8">
    <location>
        <begin position="208"/>
        <end position="447"/>
    </location>
</feature>
<keyword evidence="10" id="KW-1185">Reference proteome</keyword>
<comment type="similarity">
    <text evidence="2">Belongs to the gamma-BBH/TMLD family.</text>
</comment>
<evidence type="ECO:0000259" key="8">
    <source>
        <dbReference type="Pfam" id="PF02668"/>
    </source>
</evidence>
<keyword evidence="6" id="KW-0408">Iron</keyword>
<dbReference type="Proteomes" id="UP000053317">
    <property type="component" value="Unassembled WGS sequence"/>
</dbReference>
<evidence type="ECO:0000256" key="4">
    <source>
        <dbReference type="ARBA" id="ARBA00022964"/>
    </source>
</evidence>
<keyword evidence="3" id="KW-0479">Metal-binding</keyword>
<reference evidence="9 10" key="1">
    <citation type="submission" date="2015-05" db="EMBL/GenBank/DDBJ databases">
        <title>Distinctive expansion of gene families associated with plant cell wall degradation and secondary metabolism in the genomes of grapevine trunk pathogens.</title>
        <authorList>
            <person name="Lawrence D.P."/>
            <person name="Travadon R."/>
            <person name="Rolshausen P.E."/>
            <person name="Baumgartner K."/>
        </authorList>
    </citation>
    <scope>NUCLEOTIDE SEQUENCE [LARGE SCALE GENOMIC DNA]</scope>
    <source>
        <strain evidence="9">UCRPC4</strain>
    </source>
</reference>
<dbReference type="GO" id="GO:0005739">
    <property type="term" value="C:mitochondrion"/>
    <property type="evidence" value="ECO:0007669"/>
    <property type="project" value="TreeGrafter"/>
</dbReference>